<organism evidence="7 8">
    <name type="scientific">Candida oxycetoniae</name>
    <dbReference type="NCBI Taxonomy" id="497107"/>
    <lineage>
        <taxon>Eukaryota</taxon>
        <taxon>Fungi</taxon>
        <taxon>Dikarya</taxon>
        <taxon>Ascomycota</taxon>
        <taxon>Saccharomycotina</taxon>
        <taxon>Pichiomycetes</taxon>
        <taxon>Debaryomycetaceae</taxon>
        <taxon>Candida/Lodderomyces clade</taxon>
        <taxon>Candida</taxon>
    </lineage>
</organism>
<feature type="region of interest" description="Disordered" evidence="5">
    <location>
        <begin position="1"/>
        <end position="88"/>
    </location>
</feature>
<dbReference type="InterPro" id="IPR001356">
    <property type="entry name" value="HD"/>
</dbReference>
<feature type="compositionally biased region" description="Polar residues" evidence="5">
    <location>
        <begin position="7"/>
        <end position="25"/>
    </location>
</feature>
<dbReference type="EMBL" id="JAHUZD010000067">
    <property type="protein sequence ID" value="KAI3405127.2"/>
    <property type="molecule type" value="Genomic_DNA"/>
</dbReference>
<dbReference type="SMART" id="SM00389">
    <property type="entry name" value="HOX"/>
    <property type="match status" value="1"/>
</dbReference>
<accession>A0AAI9SYV7</accession>
<dbReference type="Pfam" id="PF05920">
    <property type="entry name" value="Homeobox_KN"/>
    <property type="match status" value="1"/>
</dbReference>
<dbReference type="InterPro" id="IPR009057">
    <property type="entry name" value="Homeodomain-like_sf"/>
</dbReference>
<keyword evidence="3 4" id="KW-0539">Nucleus</keyword>
<dbReference type="CDD" id="cd00086">
    <property type="entry name" value="homeodomain"/>
    <property type="match status" value="1"/>
</dbReference>
<dbReference type="PROSITE" id="PS50071">
    <property type="entry name" value="HOMEOBOX_2"/>
    <property type="match status" value="1"/>
</dbReference>
<dbReference type="GO" id="GO:0003677">
    <property type="term" value="F:DNA binding"/>
    <property type="evidence" value="ECO:0007669"/>
    <property type="project" value="UniProtKB-UniRule"/>
</dbReference>
<feature type="region of interest" description="Disordered" evidence="5">
    <location>
        <begin position="185"/>
        <end position="222"/>
    </location>
</feature>
<dbReference type="GeneID" id="73379700"/>
<evidence type="ECO:0000313" key="7">
    <source>
        <dbReference type="EMBL" id="KAI3405127.2"/>
    </source>
</evidence>
<dbReference type="Proteomes" id="UP001202479">
    <property type="component" value="Unassembled WGS sequence"/>
</dbReference>
<evidence type="ECO:0000259" key="6">
    <source>
        <dbReference type="PROSITE" id="PS50071"/>
    </source>
</evidence>
<dbReference type="InterPro" id="IPR008422">
    <property type="entry name" value="KN_HD"/>
</dbReference>
<comment type="caution">
    <text evidence="7">The sequence shown here is derived from an EMBL/GenBank/DDBJ whole genome shotgun (WGS) entry which is preliminary data.</text>
</comment>
<dbReference type="RefSeq" id="XP_049180872.1">
    <property type="nucleotide sequence ID" value="XM_049323273.1"/>
</dbReference>
<evidence type="ECO:0000256" key="2">
    <source>
        <dbReference type="ARBA" id="ARBA00023155"/>
    </source>
</evidence>
<proteinExistence type="predicted"/>
<dbReference type="SUPFAM" id="SSF46689">
    <property type="entry name" value="Homeodomain-like"/>
    <property type="match status" value="1"/>
</dbReference>
<protein>
    <submittedName>
        <fullName evidence="7">CUP9</fullName>
    </submittedName>
</protein>
<dbReference type="PANTHER" id="PTHR11850">
    <property type="entry name" value="HOMEOBOX PROTEIN TRANSCRIPTION FACTORS"/>
    <property type="match status" value="1"/>
</dbReference>
<evidence type="ECO:0000256" key="5">
    <source>
        <dbReference type="SAM" id="MobiDB-lite"/>
    </source>
</evidence>
<evidence type="ECO:0000256" key="4">
    <source>
        <dbReference type="PROSITE-ProRule" id="PRU00108"/>
    </source>
</evidence>
<feature type="DNA-binding region" description="Homeobox" evidence="4">
    <location>
        <begin position="219"/>
        <end position="281"/>
    </location>
</feature>
<dbReference type="GO" id="GO:0005634">
    <property type="term" value="C:nucleus"/>
    <property type="evidence" value="ECO:0007669"/>
    <property type="project" value="UniProtKB-SubCell"/>
</dbReference>
<sequence>MQVAELINNSRSSLPSISATSSYQLPPSLPPISKRISLPPISNILIPLAQQQQQQQQQQPHPQSQPQLQQLPQQQILPAVSHLQQSYSQVPPTSITAANYTTTTNDRLQSFSKSPIPTTTSYTSSNASSVSSPTSLPYHHQYSRQQSSSLPPQYPPHHYLAPPQMIRSNSHSNSFSAAINSAVSSPSRSLSSSSTPSIPSSSSSSSSNTNPNSSSSYSKRKTRNNLPKEITFVLLRWLNDHLNHPYPNSFEKNQLMMSTGLNQQQLSNWFINARRRKIKSLKEQKKMNLV</sequence>
<name>A0AAI9SYV7_9ASCO</name>
<feature type="compositionally biased region" description="Low complexity" evidence="5">
    <location>
        <begin position="36"/>
        <end position="78"/>
    </location>
</feature>
<dbReference type="AlphaFoldDB" id="A0AAI9SYV7"/>
<feature type="compositionally biased region" description="Low complexity" evidence="5">
    <location>
        <begin position="185"/>
        <end position="217"/>
    </location>
</feature>
<dbReference type="GO" id="GO:0006355">
    <property type="term" value="P:regulation of DNA-templated transcription"/>
    <property type="evidence" value="ECO:0007669"/>
    <property type="project" value="InterPro"/>
</dbReference>
<feature type="region of interest" description="Disordered" evidence="5">
    <location>
        <begin position="106"/>
        <end position="173"/>
    </location>
</feature>
<reference evidence="7" key="1">
    <citation type="journal article" date="2022" name="DNA Res.">
        <title>Genome analysis of five recently described species of the CUG-Ser clade uncovers Candida theae as a new hybrid lineage with pathogenic potential in the Candida parapsilosis species complex.</title>
        <authorList>
            <person name="Mixao V."/>
            <person name="Del Olmo V."/>
            <person name="Hegedusova E."/>
            <person name="Saus E."/>
            <person name="Pryszcz L."/>
            <person name="Cillingova A."/>
            <person name="Nosek J."/>
            <person name="Gabaldon T."/>
        </authorList>
    </citation>
    <scope>NUCLEOTIDE SEQUENCE</scope>
    <source>
        <strain evidence="7">CBS 10844</strain>
    </source>
</reference>
<keyword evidence="1 4" id="KW-0238">DNA-binding</keyword>
<comment type="subcellular location">
    <subcellularLocation>
        <location evidence="4">Nucleus</location>
    </subcellularLocation>
</comment>
<evidence type="ECO:0000313" key="8">
    <source>
        <dbReference type="Proteomes" id="UP001202479"/>
    </source>
</evidence>
<gene>
    <name evidence="7" type="ORF">KGF56_002083</name>
</gene>
<dbReference type="InterPro" id="IPR050224">
    <property type="entry name" value="TALE_homeobox"/>
</dbReference>
<evidence type="ECO:0000256" key="1">
    <source>
        <dbReference type="ARBA" id="ARBA00023125"/>
    </source>
</evidence>
<feature type="compositionally biased region" description="Low complexity" evidence="5">
    <location>
        <begin position="112"/>
        <end position="164"/>
    </location>
</feature>
<keyword evidence="8" id="KW-1185">Reference proteome</keyword>
<feature type="domain" description="Homeobox" evidence="6">
    <location>
        <begin position="217"/>
        <end position="280"/>
    </location>
</feature>
<keyword evidence="2 4" id="KW-0371">Homeobox</keyword>
<dbReference type="Gene3D" id="1.10.10.60">
    <property type="entry name" value="Homeodomain-like"/>
    <property type="match status" value="1"/>
</dbReference>
<evidence type="ECO:0000256" key="3">
    <source>
        <dbReference type="ARBA" id="ARBA00023242"/>
    </source>
</evidence>